<dbReference type="EMBL" id="GL877442">
    <property type="protein sequence ID" value="ELA46504.1"/>
    <property type="molecule type" value="Genomic_DNA"/>
</dbReference>
<evidence type="ECO:0000313" key="5">
    <source>
        <dbReference type="Proteomes" id="UP000011081"/>
    </source>
</evidence>
<dbReference type="InterPro" id="IPR010326">
    <property type="entry name" value="EXOC3/Sec6"/>
</dbReference>
<dbReference type="HOGENOM" id="CLU_025213_0_0_1"/>
<dbReference type="OrthoDB" id="190098at2759"/>
<reference evidence="5" key="1">
    <citation type="submission" date="2011-03" db="EMBL/GenBank/DDBJ databases">
        <title>The genome sequence of Vavraia culicis strain floridensis.</title>
        <authorList>
            <consortium name="The Broad Institute Genome Sequencing Platform"/>
            <person name="Cuomo C."/>
            <person name="Becnel J."/>
            <person name="Sanscrainte N."/>
            <person name="Young S.K."/>
            <person name="Zeng Q."/>
            <person name="Gargeya S."/>
            <person name="Fitzgerald M."/>
            <person name="Haas B."/>
            <person name="Abouelleil A."/>
            <person name="Alvarado L."/>
            <person name="Arachchi H.M."/>
            <person name="Berlin A."/>
            <person name="Chapman S.B."/>
            <person name="Gearin G."/>
            <person name="Goldberg J."/>
            <person name="Griggs A."/>
            <person name="Gujja S."/>
            <person name="Hansen M."/>
            <person name="Heiman D."/>
            <person name="Howarth C."/>
            <person name="Larimer J."/>
            <person name="Lui A."/>
            <person name="MacDonald P.J.P."/>
            <person name="McCowen C."/>
            <person name="Montmayeur A."/>
            <person name="Murphy C."/>
            <person name="Neiman D."/>
            <person name="Pearson M."/>
            <person name="Priest M."/>
            <person name="Roberts A."/>
            <person name="Saif S."/>
            <person name="Shea T."/>
            <person name="Sisk P."/>
            <person name="Stolte C."/>
            <person name="Sykes S."/>
            <person name="Wortman J."/>
            <person name="Nusbaum C."/>
            <person name="Birren B."/>
        </authorList>
    </citation>
    <scope>NUCLEOTIDE SEQUENCE [LARGE SCALE GENOMIC DNA]</scope>
    <source>
        <strain evidence="5">floridensis</strain>
    </source>
</reference>
<dbReference type="Gene3D" id="1.10.357.70">
    <property type="entry name" value="Exocyst complex component Sec6, C-terminal domain"/>
    <property type="match status" value="1"/>
</dbReference>
<dbReference type="OMA" id="LAYDSHY"/>
<sequence>MSLQELAKMLKTIDDLDTKLPAIINDSDLDARESAYCRKIESVTSKILDIQKNFENTQADLSGSKALIARITRAERNFMDLISNYHQIKKLSTTFFNMKKTRRYADKIAVRDIEGDIIKWDEFRWKLMYYSADLSEEKYLMIQPLINDVEKRYLEWEIQVLKVGENFFTLDDYGEEYFNRENVLDMVVYEEKKDLEALRAKRGRDGGNTTVEKEYFALGSTKFLVDTDAIEGNEMIKSSLEYDRAFYNTNKSLCARPVRKLKLRFLKNVYKAITQREIYDAIGDLKLLFKTEAFDTKNENSIFVFYHTFIKSKINLGTLEAGDILNLLSFKKSYNTLLQAHAMTMKDDIFDEERFIDRYLSVLQNKIVLWISSITSLEVDMLKTRSKAPPLDESNLFISTNFINLLKIIKEQLEPVTFDERIFKGVSKFVLDGVTDFKNAIILTLENEYKSAISLSSTPGYEEYAIMIGNSGLKLTQYIANIPQCQNVEISELGEIFISIVKSSNQFLIKFVLATLKPAIKELFTEQYYTEKDLKQITATLKDFLEDYRECMNEYVFVTFVNDLAAEFSMAYFNQLIKKKSLIYQSLCDNIENDEDVMNRLFGAYLNEDVVNLTVLNPLLVTRSVDTFIAETKNVLYTYEFKKDFIKSLIKKRSDLDANEIKELTDAVNSVYVSDEGRKKKKSMFKMFKFK</sequence>
<evidence type="ECO:0000256" key="2">
    <source>
        <dbReference type="ARBA" id="ARBA00022448"/>
    </source>
</evidence>
<dbReference type="GO" id="GO:0051601">
    <property type="term" value="P:exocyst localization"/>
    <property type="evidence" value="ECO:0007669"/>
    <property type="project" value="TreeGrafter"/>
</dbReference>
<dbReference type="GO" id="GO:0006887">
    <property type="term" value="P:exocytosis"/>
    <property type="evidence" value="ECO:0007669"/>
    <property type="project" value="UniProtKB-KW"/>
</dbReference>
<organism evidence="4 5">
    <name type="scientific">Vavraia culicis (isolate floridensis)</name>
    <name type="common">Microsporidian parasite</name>
    <dbReference type="NCBI Taxonomy" id="948595"/>
    <lineage>
        <taxon>Eukaryota</taxon>
        <taxon>Fungi</taxon>
        <taxon>Fungi incertae sedis</taxon>
        <taxon>Microsporidia</taxon>
        <taxon>Pleistophoridae</taxon>
        <taxon>Vavraia</taxon>
    </lineage>
</organism>
<keyword evidence="2" id="KW-0813">Transport</keyword>
<proteinExistence type="inferred from homology"/>
<dbReference type="GeneID" id="19879865"/>
<dbReference type="GO" id="GO:0000145">
    <property type="term" value="C:exocyst"/>
    <property type="evidence" value="ECO:0007669"/>
    <property type="project" value="InterPro"/>
</dbReference>
<dbReference type="PANTHER" id="PTHR21292:SF1">
    <property type="entry name" value="EXOCYST COMPLEX COMPONENT 3"/>
    <property type="match status" value="1"/>
</dbReference>
<dbReference type="GO" id="GO:0000149">
    <property type="term" value="F:SNARE binding"/>
    <property type="evidence" value="ECO:0007669"/>
    <property type="project" value="TreeGrafter"/>
</dbReference>
<dbReference type="Gene3D" id="1.10.357.50">
    <property type="match status" value="1"/>
</dbReference>
<keyword evidence="3" id="KW-0268">Exocytosis</keyword>
<comment type="similarity">
    <text evidence="1">Belongs to the SEC6 family.</text>
</comment>
<evidence type="ECO:0000256" key="3">
    <source>
        <dbReference type="ARBA" id="ARBA00022483"/>
    </source>
</evidence>
<accession>L2GSA2</accession>
<dbReference type="PANTHER" id="PTHR21292">
    <property type="entry name" value="EXOCYST COMPLEX COMPONENT SEC6-RELATED"/>
    <property type="match status" value="1"/>
</dbReference>
<keyword evidence="5" id="KW-1185">Reference proteome</keyword>
<evidence type="ECO:0000256" key="1">
    <source>
        <dbReference type="ARBA" id="ARBA00009447"/>
    </source>
</evidence>
<dbReference type="AlphaFoldDB" id="L2GSA2"/>
<dbReference type="Pfam" id="PF06046">
    <property type="entry name" value="Sec6"/>
    <property type="match status" value="1"/>
</dbReference>
<dbReference type="InParanoid" id="L2GSA2"/>
<dbReference type="VEuPathDB" id="MicrosporidiaDB:VCUG_01996"/>
<name>L2GSA2_VAVCU</name>
<protein>
    <submittedName>
        <fullName evidence="4">Uncharacterized protein</fullName>
    </submittedName>
</protein>
<dbReference type="RefSeq" id="XP_008075010.1">
    <property type="nucleotide sequence ID" value="XM_008076819.1"/>
</dbReference>
<dbReference type="InterPro" id="IPR042532">
    <property type="entry name" value="EXOC3/Sec6_C"/>
</dbReference>
<gene>
    <name evidence="4" type="ORF">VCUG_01996</name>
</gene>
<dbReference type="Proteomes" id="UP000011081">
    <property type="component" value="Unassembled WGS sequence"/>
</dbReference>
<dbReference type="STRING" id="948595.L2GSA2"/>
<evidence type="ECO:0000313" key="4">
    <source>
        <dbReference type="EMBL" id="ELA46504.1"/>
    </source>
</evidence>